<organism evidence="2 3">
    <name type="scientific">Hydrogenimonas thermophila</name>
    <dbReference type="NCBI Taxonomy" id="223786"/>
    <lineage>
        <taxon>Bacteria</taxon>
        <taxon>Pseudomonadati</taxon>
        <taxon>Campylobacterota</taxon>
        <taxon>Epsilonproteobacteria</taxon>
        <taxon>Campylobacterales</taxon>
        <taxon>Hydrogenimonadaceae</taxon>
        <taxon>Hydrogenimonas</taxon>
    </lineage>
</organism>
<dbReference type="Pfam" id="PF03747">
    <property type="entry name" value="ADP_ribosyl_GH"/>
    <property type="match status" value="2"/>
</dbReference>
<sequence length="254" mass="28845">MINRSLLALACGDSYGSHYEMDGLMGDRFSIRKLPNKPKFPNITDDTKMAVILLKHYHKYKKLEVNILRDEYKKWAINDGFKDGIGIHTNEVLVEGKSDKDSQGNGALMRNIPFGLQLIDYGYSFKEAVELMNLDSAITHENETIFLANALALDLAINGLKAIEKSEYKKLCNKLHYGQTAWVIHSLHIVIDAMKKRKRKFISAFKHIVSQGGDTDTNCAIYGAIMGYKKDITKEIDLKDFLPNELINRENVKC</sequence>
<keyword evidence="3" id="KW-1185">Reference proteome</keyword>
<dbReference type="InterPro" id="IPR005502">
    <property type="entry name" value="Ribosyl_crysJ1"/>
</dbReference>
<keyword evidence="2" id="KW-0378">Hydrolase</keyword>
<dbReference type="InterPro" id="IPR036705">
    <property type="entry name" value="Ribosyl_crysJ1_sf"/>
</dbReference>
<reference evidence="2 3" key="1">
    <citation type="submission" date="2016-10" db="EMBL/GenBank/DDBJ databases">
        <authorList>
            <person name="de Groot N.N."/>
        </authorList>
    </citation>
    <scope>NUCLEOTIDE SEQUENCE [LARGE SCALE GENOMIC DNA]</scope>
    <source>
        <strain evidence="2 3">EP1-55-1</strain>
    </source>
</reference>
<feature type="binding site" evidence="1">
    <location>
        <position position="214"/>
    </location>
    <ligand>
        <name>Mg(2+)</name>
        <dbReference type="ChEBI" id="CHEBI:18420"/>
        <label>1</label>
    </ligand>
</feature>
<feature type="binding site" evidence="1">
    <location>
        <position position="217"/>
    </location>
    <ligand>
        <name>Mg(2+)</name>
        <dbReference type="ChEBI" id="CHEBI:18420"/>
        <label>1</label>
    </ligand>
</feature>
<dbReference type="EMBL" id="FOXB01000046">
    <property type="protein sequence ID" value="SFP84340.1"/>
    <property type="molecule type" value="Genomic_DNA"/>
</dbReference>
<dbReference type="GO" id="GO:0046872">
    <property type="term" value="F:metal ion binding"/>
    <property type="evidence" value="ECO:0007669"/>
    <property type="project" value="UniProtKB-KW"/>
</dbReference>
<dbReference type="SUPFAM" id="SSF101478">
    <property type="entry name" value="ADP-ribosylglycohydrolase"/>
    <property type="match status" value="1"/>
</dbReference>
<evidence type="ECO:0000313" key="3">
    <source>
        <dbReference type="Proteomes" id="UP000199227"/>
    </source>
</evidence>
<protein>
    <submittedName>
        <fullName evidence="2">ADP-ribosylglycohydrolase</fullName>
    </submittedName>
</protein>
<dbReference type="RefSeq" id="WP_177202049.1">
    <property type="nucleotide sequence ID" value="NZ_FOXB01000046.1"/>
</dbReference>
<proteinExistence type="predicted"/>
<evidence type="ECO:0000256" key="1">
    <source>
        <dbReference type="PIRSR" id="PIRSR605502-1"/>
    </source>
</evidence>
<feature type="binding site" evidence="1">
    <location>
        <position position="216"/>
    </location>
    <ligand>
        <name>Mg(2+)</name>
        <dbReference type="ChEBI" id="CHEBI:18420"/>
        <label>1</label>
    </ligand>
</feature>
<dbReference type="Proteomes" id="UP000199227">
    <property type="component" value="Unassembled WGS sequence"/>
</dbReference>
<accession>A0A1I5TMS1</accession>
<feature type="binding site" evidence="1">
    <location>
        <position position="45"/>
    </location>
    <ligand>
        <name>Mg(2+)</name>
        <dbReference type="ChEBI" id="CHEBI:18420"/>
        <label>1</label>
    </ligand>
</feature>
<comment type="cofactor">
    <cofactor evidence="1">
        <name>Mg(2+)</name>
        <dbReference type="ChEBI" id="CHEBI:18420"/>
    </cofactor>
    <text evidence="1">Binds 2 magnesium ions per subunit.</text>
</comment>
<evidence type="ECO:0000313" key="2">
    <source>
        <dbReference type="EMBL" id="SFP84340.1"/>
    </source>
</evidence>
<keyword evidence="1" id="KW-0479">Metal-binding</keyword>
<dbReference type="GO" id="GO:0016787">
    <property type="term" value="F:hydrolase activity"/>
    <property type="evidence" value="ECO:0007669"/>
    <property type="project" value="UniProtKB-KW"/>
</dbReference>
<dbReference type="Gene3D" id="1.10.4080.10">
    <property type="entry name" value="ADP-ribosylation/Crystallin J1"/>
    <property type="match status" value="1"/>
</dbReference>
<dbReference type="AlphaFoldDB" id="A0A1I5TMS1"/>
<feature type="binding site" evidence="1">
    <location>
        <position position="44"/>
    </location>
    <ligand>
        <name>Mg(2+)</name>
        <dbReference type="ChEBI" id="CHEBI:18420"/>
        <label>1</label>
    </ligand>
</feature>
<keyword evidence="1" id="KW-0460">Magnesium</keyword>
<dbReference type="STRING" id="223786.SAMN05216234_1465"/>
<feature type="binding site" evidence="1">
    <location>
        <position position="46"/>
    </location>
    <ligand>
        <name>Mg(2+)</name>
        <dbReference type="ChEBI" id="CHEBI:18420"/>
        <label>1</label>
    </ligand>
</feature>
<gene>
    <name evidence="2" type="ORF">SAMN05216234_1465</name>
</gene>
<name>A0A1I5TMS1_9BACT</name>